<dbReference type="Proteomes" id="UP000574276">
    <property type="component" value="Unassembled WGS sequence"/>
</dbReference>
<dbReference type="RefSeq" id="WP_228352989.1">
    <property type="nucleotide sequence ID" value="NZ_JACEGA010000001.1"/>
</dbReference>
<name>A0A839K1N7_9FIRM</name>
<evidence type="ECO:0000256" key="1">
    <source>
        <dbReference type="ARBA" id="ARBA00022729"/>
    </source>
</evidence>
<accession>A0A839K1N7</accession>
<evidence type="ECO:0000313" key="4">
    <source>
        <dbReference type="EMBL" id="MBB2183328.1"/>
    </source>
</evidence>
<keyword evidence="1" id="KW-0732">Signal</keyword>
<evidence type="ECO:0000259" key="3">
    <source>
        <dbReference type="Pfam" id="PF24568"/>
    </source>
</evidence>
<evidence type="ECO:0000256" key="2">
    <source>
        <dbReference type="SAM" id="Coils"/>
    </source>
</evidence>
<organism evidence="4 5">
    <name type="scientific">Variimorphobacter saccharofermentans</name>
    <dbReference type="NCBI Taxonomy" id="2755051"/>
    <lineage>
        <taxon>Bacteria</taxon>
        <taxon>Bacillati</taxon>
        <taxon>Bacillota</taxon>
        <taxon>Clostridia</taxon>
        <taxon>Lachnospirales</taxon>
        <taxon>Lachnospiraceae</taxon>
        <taxon>Variimorphobacter</taxon>
    </lineage>
</organism>
<dbReference type="Gene3D" id="6.10.250.3150">
    <property type="match status" value="1"/>
</dbReference>
<dbReference type="InterPro" id="IPR057309">
    <property type="entry name" value="PcsB_CC"/>
</dbReference>
<keyword evidence="2" id="KW-0175">Coiled coil</keyword>
<gene>
    <name evidence="4" type="ORF">H0486_10610</name>
</gene>
<feature type="coiled-coil region" evidence="2">
    <location>
        <begin position="140"/>
        <end position="220"/>
    </location>
</feature>
<proteinExistence type="predicted"/>
<dbReference type="SUPFAM" id="SSF109775">
    <property type="entry name" value="Mannose-6-phosphate receptor binding protein 1 (Tip47), C-terminal domain"/>
    <property type="match status" value="1"/>
</dbReference>
<dbReference type="AlphaFoldDB" id="A0A839K1N7"/>
<evidence type="ECO:0000313" key="5">
    <source>
        <dbReference type="Proteomes" id="UP000574276"/>
    </source>
</evidence>
<dbReference type="Pfam" id="PF24568">
    <property type="entry name" value="CC_PcsB"/>
    <property type="match status" value="1"/>
</dbReference>
<feature type="domain" description="Peptidoglycan hydrolase PcsB coiled-coil" evidence="3">
    <location>
        <begin position="84"/>
        <end position="161"/>
    </location>
</feature>
<protein>
    <recommendedName>
        <fullName evidence="3">Peptidoglycan hydrolase PcsB coiled-coil domain-containing protein</fullName>
    </recommendedName>
</protein>
<reference evidence="4 5" key="1">
    <citation type="submission" date="2020-07" db="EMBL/GenBank/DDBJ databases">
        <title>Characterization and genome sequencing of isolate MD1, a novel member within the family Lachnospiraceae.</title>
        <authorList>
            <person name="Rettenmaier R."/>
            <person name="Di Bello L."/>
            <person name="Zinser C."/>
            <person name="Scheitz K."/>
            <person name="Liebl W."/>
            <person name="Zverlov V."/>
        </authorList>
    </citation>
    <scope>NUCLEOTIDE SEQUENCE [LARGE SCALE GENOMIC DNA]</scope>
    <source>
        <strain evidence="4 5">MD1</strain>
    </source>
</reference>
<keyword evidence="5" id="KW-1185">Reference proteome</keyword>
<sequence>MKRRILPIKKIYLFTFILLIVSIIPAQVFGDVKLIEDMEETLSGITEEQKTVLEDLFRLSQKIDMIEREKKKINKDIADLQHQIDTLEEEINEKQRAYDLELDTLKKVLVYYQRGGPATYLEILLSADSLTEFLKSINVIKDISKNVNELLNSLEESKRILLEEKKSLDDKVLELEAKNDELKENLKSHQLVLQKQEKYLQSLNEQREYYEEQLGNLEEMWDNSKKLFADIVDEITRIISEGYFTMEDLNISLGFQEMTGSIKEDRFNELLQKEALLSHTKVRFEENQVIIEVPENHLVLVGDFILEGESSVRYEVEEALFYDFPLEESSIQELFQKGPLILDFHEIAEDMNFDFTVTDVESTMGQLNFSLEIQW</sequence>
<feature type="coiled-coil region" evidence="2">
    <location>
        <begin position="56"/>
        <end position="104"/>
    </location>
</feature>
<comment type="caution">
    <text evidence="4">The sequence shown here is derived from an EMBL/GenBank/DDBJ whole genome shotgun (WGS) entry which is preliminary data.</text>
</comment>
<dbReference type="EMBL" id="JACEGA010000001">
    <property type="protein sequence ID" value="MBB2183328.1"/>
    <property type="molecule type" value="Genomic_DNA"/>
</dbReference>